<dbReference type="Gene3D" id="2.60.420.10">
    <property type="entry name" value="Maltose phosphorylase, domain 3"/>
    <property type="match status" value="1"/>
</dbReference>
<dbReference type="PIRSF" id="PIRSF010631">
    <property type="entry name" value="A-rhamnsds"/>
    <property type="match status" value="1"/>
</dbReference>
<feature type="domain" description="Alpha-L-rhamnosidase six-hairpin glycosidase" evidence="6">
    <location>
        <begin position="441"/>
        <end position="776"/>
    </location>
</feature>
<comment type="caution">
    <text evidence="8">The sequence shown here is derived from an EMBL/GenBank/DDBJ whole genome shotgun (WGS) entry which is preliminary data.</text>
</comment>
<dbReference type="InterPro" id="IPR035396">
    <property type="entry name" value="Bac_rhamnosid6H"/>
</dbReference>
<dbReference type="Pfam" id="PF08531">
    <property type="entry name" value="Bac_rhamnosid_N"/>
    <property type="match status" value="1"/>
</dbReference>
<dbReference type="Pfam" id="PF05592">
    <property type="entry name" value="Bac_rhamnosid"/>
    <property type="match status" value="1"/>
</dbReference>
<dbReference type="InterPro" id="IPR035398">
    <property type="entry name" value="Bac_rhamnosid_C"/>
</dbReference>
<dbReference type="Proteomes" id="UP001493487">
    <property type="component" value="Unassembled WGS sequence"/>
</dbReference>
<dbReference type="SUPFAM" id="SSF48208">
    <property type="entry name" value="Six-hairpin glycosidases"/>
    <property type="match status" value="1"/>
</dbReference>
<evidence type="ECO:0000259" key="5">
    <source>
        <dbReference type="Pfam" id="PF08531"/>
    </source>
</evidence>
<name>A0ABV1KSW0_9BACL</name>
<dbReference type="PANTHER" id="PTHR33307">
    <property type="entry name" value="ALPHA-RHAMNOSIDASE (EUROFUNG)"/>
    <property type="match status" value="1"/>
</dbReference>
<evidence type="ECO:0000313" key="9">
    <source>
        <dbReference type="Proteomes" id="UP001493487"/>
    </source>
</evidence>
<sequence>MAHSAMRIYDLSVELGSFALGIGETRPRLGWKLRSDSRAEKQSAYHILVASSSLLLEENCGDLWDSGEISSDQSVHIVYEGAPLLSRQRCYWKLKARDSKGAETVWSETSLWTMGLLNEEDYSARFIGHPSSPEEGNPEAVMRQPSPYLRTVFELDSKPEIATLYATALGLYEARLNGNRVGSFVLAPGWTDYRKRVHVQAYDVTTLLTEGENAIGAIIGTGWYAGQVGWYGPGQYGTKPCVLLQLEMTFSDGTKRLVVSDGGWRASFGPILFSDMQDGETYDARLNMPGWDKPGFDDSKWSPAQSLDLPYTGLTPGVGPAVAVIESLPPLASQEPSPGCYVFDMGQNMVGWVRLRMNNIAEGTRIRLRFAETVHSDGTLYTDNLRSARQTDEYIAEGALEEIFEPRFTFHGFRYVEVTGNPGLPESFELTGCVVHSEMPETGAWNCSHPGVNRLQSNILWGQKGNFLSVPTDCPQRNERMGWTGDAQIFAGTAAYRMNVASFFTKWMDDVEDASFSNGAFPDVAPNPQPASLNEGKPGWGDAGVIVPWTMFRMYGDKRIIEKHYQAMADWIAYLEANSVGGLRPDIGYGDWLSVNAETPKDVMATAYFAYSARLMARMAAIIGRRDDAERYEKLFGTVKQAFSFAYVSEDGRIKGDTQAVYTLALYMELLPDRLRAAAAARLAEDIERRGGHLTTGFLGVGYLMPVLSGIGRTDLAYRLLLQENYPSWLYSVSHGATTIWERWDGWTEEKGFQTPDMNSFNHYSLGSVGEWLFRHAAGIDTDDQEVGFKQIVIRPRIGEGLDFVEAAYECSYGTIRSEWRAEPGKISLRVTVPVNASARIHIPMRPGYRLLEGGIPVEESSDVELTTFGEGEAVCRVGSGSFEFHSVAVEWQNASWEKAD</sequence>
<evidence type="ECO:0000259" key="4">
    <source>
        <dbReference type="Pfam" id="PF05592"/>
    </source>
</evidence>
<feature type="domain" description="Alpha-L-rhamnosidase C-terminal" evidence="7">
    <location>
        <begin position="784"/>
        <end position="849"/>
    </location>
</feature>
<dbReference type="PANTHER" id="PTHR33307:SF6">
    <property type="entry name" value="ALPHA-RHAMNOSIDASE (EUROFUNG)-RELATED"/>
    <property type="match status" value="1"/>
</dbReference>
<keyword evidence="3 8" id="KW-0378">Hydrolase</keyword>
<dbReference type="GO" id="GO:0016787">
    <property type="term" value="F:hydrolase activity"/>
    <property type="evidence" value="ECO:0007669"/>
    <property type="project" value="UniProtKB-KW"/>
</dbReference>
<dbReference type="InterPro" id="IPR008928">
    <property type="entry name" value="6-hairpin_glycosidase_sf"/>
</dbReference>
<evidence type="ECO:0000259" key="7">
    <source>
        <dbReference type="Pfam" id="PF17390"/>
    </source>
</evidence>
<dbReference type="Pfam" id="PF25788">
    <property type="entry name" value="Ig_Rha78A_N"/>
    <property type="match status" value="1"/>
</dbReference>
<dbReference type="Gene3D" id="2.60.120.260">
    <property type="entry name" value="Galactose-binding domain-like"/>
    <property type="match status" value="2"/>
</dbReference>
<dbReference type="InterPro" id="IPR008902">
    <property type="entry name" value="Rhamnosid_concanavalin"/>
</dbReference>
<comment type="catalytic activity">
    <reaction evidence="1">
        <text>Hydrolysis of terminal non-reducing alpha-L-rhamnose residues in alpha-L-rhamnosides.</text>
        <dbReference type="EC" id="3.2.1.40"/>
    </reaction>
</comment>
<evidence type="ECO:0000259" key="6">
    <source>
        <dbReference type="Pfam" id="PF17389"/>
    </source>
</evidence>
<proteinExistence type="predicted"/>
<dbReference type="InterPro" id="IPR013737">
    <property type="entry name" value="Bac_rhamnosid_N"/>
</dbReference>
<evidence type="ECO:0000313" key="8">
    <source>
        <dbReference type="EMBL" id="MEQ4483114.1"/>
    </source>
</evidence>
<evidence type="ECO:0000256" key="2">
    <source>
        <dbReference type="ARBA" id="ARBA00012652"/>
    </source>
</evidence>
<dbReference type="Gene3D" id="1.50.10.10">
    <property type="match status" value="1"/>
</dbReference>
<dbReference type="Pfam" id="PF17389">
    <property type="entry name" value="Bac_rhamnosid6H"/>
    <property type="match status" value="1"/>
</dbReference>
<feature type="domain" description="Bacterial alpha-L-rhamnosidase N-terminal" evidence="5">
    <location>
        <begin position="159"/>
        <end position="325"/>
    </location>
</feature>
<evidence type="ECO:0000256" key="1">
    <source>
        <dbReference type="ARBA" id="ARBA00001445"/>
    </source>
</evidence>
<reference evidence="8 9" key="1">
    <citation type="journal article" date="2023" name="Genome Announc.">
        <title>Pan-Genome Analyses of the Genus Cohnella and Proposal of the Novel Species Cohnella silvisoli sp. nov., Isolated from Forest Soil.</title>
        <authorList>
            <person name="Wang C."/>
            <person name="Mao L."/>
            <person name="Bao G."/>
            <person name="Zhu H."/>
        </authorList>
    </citation>
    <scope>NUCLEOTIDE SEQUENCE [LARGE SCALE GENOMIC DNA]</scope>
    <source>
        <strain evidence="8 9">NL03-T5-1</strain>
    </source>
</reference>
<accession>A0ABV1KSW0</accession>
<dbReference type="InterPro" id="IPR016007">
    <property type="entry name" value="Alpha_rhamnosid"/>
</dbReference>
<dbReference type="InterPro" id="IPR012341">
    <property type="entry name" value="6hp_glycosidase-like_sf"/>
</dbReference>
<gene>
    <name evidence="8" type="ORF">QJS35_11970</name>
</gene>
<organism evidence="8 9">
    <name type="scientific">Cohnella silvisoli</name>
    <dbReference type="NCBI Taxonomy" id="2873699"/>
    <lineage>
        <taxon>Bacteria</taxon>
        <taxon>Bacillati</taxon>
        <taxon>Bacillota</taxon>
        <taxon>Bacilli</taxon>
        <taxon>Bacillales</taxon>
        <taxon>Paenibacillaceae</taxon>
        <taxon>Cohnella</taxon>
    </lineage>
</organism>
<dbReference type="EMBL" id="JASKHM010000006">
    <property type="protein sequence ID" value="MEQ4483114.1"/>
    <property type="molecule type" value="Genomic_DNA"/>
</dbReference>
<dbReference type="RefSeq" id="WP_232184233.1">
    <property type="nucleotide sequence ID" value="NZ_JAIOAP010000002.1"/>
</dbReference>
<dbReference type="InterPro" id="IPR013783">
    <property type="entry name" value="Ig-like_fold"/>
</dbReference>
<feature type="domain" description="Alpha-L-rhamnosidase concanavalin-like" evidence="4">
    <location>
        <begin position="337"/>
        <end position="436"/>
    </location>
</feature>
<keyword evidence="9" id="KW-1185">Reference proteome</keyword>
<dbReference type="EC" id="3.2.1.40" evidence="2"/>
<dbReference type="Gene3D" id="2.60.40.10">
    <property type="entry name" value="Immunoglobulins"/>
    <property type="match status" value="1"/>
</dbReference>
<protein>
    <recommendedName>
        <fullName evidence="2">alpha-L-rhamnosidase</fullName>
        <ecNumber evidence="2">3.2.1.40</ecNumber>
    </recommendedName>
</protein>
<dbReference type="Pfam" id="PF17390">
    <property type="entry name" value="Bac_rhamnosid_C"/>
    <property type="match status" value="1"/>
</dbReference>
<evidence type="ECO:0000256" key="3">
    <source>
        <dbReference type="ARBA" id="ARBA00022801"/>
    </source>
</evidence>